<sequence length="114" mass="13364">MLSILLIYWIWKPFANLAIEYDKNKWMYFLLGLLSYFFFALLFCFLYIGLFGFLNGFDAIDQIEFENIGLNLLCFALGALGCYGVYEFLKRKLQKQRDLSVKEGIENIGVLEEN</sequence>
<accession>A0ABV8ZGC5</accession>
<dbReference type="EMBL" id="JBHSFY010000007">
    <property type="protein sequence ID" value="MFC4477899.1"/>
    <property type="molecule type" value="Genomic_DNA"/>
</dbReference>
<reference evidence="3" key="1">
    <citation type="journal article" date="2019" name="Int. J. Syst. Evol. Microbiol.">
        <title>The Global Catalogue of Microorganisms (GCM) 10K type strain sequencing project: providing services to taxonomists for standard genome sequencing and annotation.</title>
        <authorList>
            <consortium name="The Broad Institute Genomics Platform"/>
            <consortium name="The Broad Institute Genome Sequencing Center for Infectious Disease"/>
            <person name="Wu L."/>
            <person name="Ma J."/>
        </authorList>
    </citation>
    <scope>NUCLEOTIDE SEQUENCE [LARGE SCALE GENOMIC DNA]</scope>
    <source>
        <strain evidence="3">NBRC 103627</strain>
    </source>
</reference>
<keyword evidence="1" id="KW-0472">Membrane</keyword>
<organism evidence="2 3">
    <name type="scientific">Flavobacterium chungangensis</name>
    <dbReference type="NCBI Taxonomy" id="2708132"/>
    <lineage>
        <taxon>Bacteria</taxon>
        <taxon>Pseudomonadati</taxon>
        <taxon>Bacteroidota</taxon>
        <taxon>Flavobacteriia</taxon>
        <taxon>Flavobacteriales</taxon>
        <taxon>Flavobacteriaceae</taxon>
        <taxon>Flavobacterium</taxon>
    </lineage>
</organism>
<gene>
    <name evidence="2" type="ORF">ACFO3N_12555</name>
</gene>
<keyword evidence="1" id="KW-1133">Transmembrane helix</keyword>
<feature type="transmembrane region" description="Helical" evidence="1">
    <location>
        <begin position="68"/>
        <end position="89"/>
    </location>
</feature>
<evidence type="ECO:0000256" key="1">
    <source>
        <dbReference type="SAM" id="Phobius"/>
    </source>
</evidence>
<keyword evidence="1" id="KW-0812">Transmembrane</keyword>
<protein>
    <submittedName>
        <fullName evidence="2">Uncharacterized protein</fullName>
    </submittedName>
</protein>
<dbReference type="Proteomes" id="UP001596003">
    <property type="component" value="Unassembled WGS sequence"/>
</dbReference>
<evidence type="ECO:0000313" key="2">
    <source>
        <dbReference type="EMBL" id="MFC4477899.1"/>
    </source>
</evidence>
<dbReference type="RefSeq" id="WP_379798191.1">
    <property type="nucleotide sequence ID" value="NZ_JBHSFY010000007.1"/>
</dbReference>
<name>A0ABV8ZGC5_9FLAO</name>
<feature type="transmembrane region" description="Helical" evidence="1">
    <location>
        <begin position="26"/>
        <end position="48"/>
    </location>
</feature>
<comment type="caution">
    <text evidence="2">The sequence shown here is derived from an EMBL/GenBank/DDBJ whole genome shotgun (WGS) entry which is preliminary data.</text>
</comment>
<evidence type="ECO:0000313" key="3">
    <source>
        <dbReference type="Proteomes" id="UP001596003"/>
    </source>
</evidence>
<proteinExistence type="predicted"/>
<keyword evidence="3" id="KW-1185">Reference proteome</keyword>